<evidence type="ECO:0000256" key="2">
    <source>
        <dbReference type="ARBA" id="ARBA00022821"/>
    </source>
</evidence>
<dbReference type="SUPFAM" id="SSF53955">
    <property type="entry name" value="Lysozyme-like"/>
    <property type="match status" value="1"/>
</dbReference>
<dbReference type="InterPro" id="IPR036573">
    <property type="entry name" value="CBM_sf_5/12"/>
</dbReference>
<dbReference type="SMART" id="SM00089">
    <property type="entry name" value="PKD"/>
    <property type="match status" value="1"/>
</dbReference>
<dbReference type="Gene3D" id="1.10.530.10">
    <property type="match status" value="1"/>
</dbReference>
<organism evidence="6 7">
    <name type="scientific">Roseateles albus</name>
    <dbReference type="NCBI Taxonomy" id="2987525"/>
    <lineage>
        <taxon>Bacteria</taxon>
        <taxon>Pseudomonadati</taxon>
        <taxon>Pseudomonadota</taxon>
        <taxon>Betaproteobacteria</taxon>
        <taxon>Burkholderiales</taxon>
        <taxon>Sphaerotilaceae</taxon>
        <taxon>Roseateles</taxon>
    </lineage>
</organism>
<dbReference type="InterPro" id="IPR000726">
    <property type="entry name" value="Glyco_hydro_19_cat"/>
</dbReference>
<dbReference type="CDD" id="cd00325">
    <property type="entry name" value="chitinase_GH19"/>
    <property type="match status" value="1"/>
</dbReference>
<dbReference type="RefSeq" id="WP_273600684.1">
    <property type="nucleotide sequence ID" value="NZ_JAQQXT010000007.1"/>
</dbReference>
<evidence type="ECO:0000313" key="6">
    <source>
        <dbReference type="EMBL" id="MDC8772493.1"/>
    </source>
</evidence>
<gene>
    <name evidence="6" type="ORF">PRZ03_13000</name>
</gene>
<feature type="chain" id="PRO_5047491557" evidence="4">
    <location>
        <begin position="32"/>
        <end position="563"/>
    </location>
</feature>
<dbReference type="Pfam" id="PF00182">
    <property type="entry name" value="Glyco_hydro_19"/>
    <property type="match status" value="1"/>
</dbReference>
<dbReference type="Gene3D" id="3.30.20.10">
    <property type="entry name" value="Endochitinase, domain 2"/>
    <property type="match status" value="1"/>
</dbReference>
<dbReference type="Proteomes" id="UP001221189">
    <property type="component" value="Unassembled WGS sequence"/>
</dbReference>
<protein>
    <submittedName>
        <fullName evidence="6">PKD domain-containing protein</fullName>
    </submittedName>
</protein>
<evidence type="ECO:0000313" key="7">
    <source>
        <dbReference type="Proteomes" id="UP001221189"/>
    </source>
</evidence>
<keyword evidence="1" id="KW-0378">Hydrolase</keyword>
<dbReference type="Gene3D" id="2.10.10.20">
    <property type="entry name" value="Carbohydrate-binding module superfamily 5/12"/>
    <property type="match status" value="1"/>
</dbReference>
<accession>A0ABT5KF17</accession>
<dbReference type="CDD" id="cd12215">
    <property type="entry name" value="ChiC_BD"/>
    <property type="match status" value="1"/>
</dbReference>
<dbReference type="InterPro" id="IPR023346">
    <property type="entry name" value="Lysozyme-like_dom_sf"/>
</dbReference>
<dbReference type="Gene3D" id="2.60.40.10">
    <property type="entry name" value="Immunoglobulins"/>
    <property type="match status" value="1"/>
</dbReference>
<name>A0ABT5KF17_9BURK</name>
<dbReference type="Pfam" id="PF18911">
    <property type="entry name" value="PKD_4"/>
    <property type="match status" value="1"/>
</dbReference>
<keyword evidence="2" id="KW-0611">Plant defense</keyword>
<proteinExistence type="predicted"/>
<feature type="domain" description="PKD" evidence="5">
    <location>
        <begin position="96"/>
        <end position="178"/>
    </location>
</feature>
<dbReference type="SUPFAM" id="SSF51055">
    <property type="entry name" value="Carbohydrate binding domain"/>
    <property type="match status" value="1"/>
</dbReference>
<keyword evidence="4" id="KW-0732">Signal</keyword>
<keyword evidence="3" id="KW-1015">Disulfide bond</keyword>
<dbReference type="PANTHER" id="PTHR22595:SF79">
    <property type="entry name" value="CHITINASE 12"/>
    <property type="match status" value="1"/>
</dbReference>
<feature type="signal peptide" evidence="4">
    <location>
        <begin position="1"/>
        <end position="31"/>
    </location>
</feature>
<dbReference type="InterPro" id="IPR013783">
    <property type="entry name" value="Ig-like_fold"/>
</dbReference>
<sequence length="563" mass="59834">MMQEKANAFLSSPRRATLLLALAAAAGPALAVDCAALPPWAASTVYTGGKQVQDAGQAYAANWWTQAQPPATNSASGGVWKPLGACDAGGGGGTSGNKAPIANFSSTTDRLSVAFDASASSDSDGQVSSWRWDFGDASSAGSGAKISHAYAKPGTYAVTLTVTDNKGATGTKAQSVSLVAVVKDPITGKYLLRQADVLATEANLTNTPLFASVKASIATRPNSVVTAVAPGAATNPPNVKRVERILPASQWEYLFPLRNPSYTYTGLLQAIAKFSGVCADYSDGRDAEAICRKTLATMFAHFTQETGAHDRNNTIPEWRQALYFVREAGCSEDSYGCPYNNECLPTTWQGQVWPCGKDAQGRYKQYFGRGAKQLSYSFNYGPFSDAMFGDVRVLLDKPEQVADSWLNLASAVFFYAYPASPKPSMLHVVDGSWKPNAVDQAAGIKPGFGATTNVINGGIECGQGAEKPQSVNRIAYYRQHAAALGVPIAATEELGCGNQKQFVVGGAGALDIYWDQDWAYYADMPEGKSFACKLVGYQTAYSALKSGDYQSCVLKYFDVVIKP</sequence>
<evidence type="ECO:0000256" key="1">
    <source>
        <dbReference type="ARBA" id="ARBA00022801"/>
    </source>
</evidence>
<dbReference type="InterPro" id="IPR022409">
    <property type="entry name" value="PKD/Chitinase_dom"/>
</dbReference>
<dbReference type="CDD" id="cd00146">
    <property type="entry name" value="PKD"/>
    <property type="match status" value="1"/>
</dbReference>
<reference evidence="6 7" key="1">
    <citation type="submission" date="2022-10" db="EMBL/GenBank/DDBJ databases">
        <title>Paucibacter sp. hw1 Genome sequencing.</title>
        <authorList>
            <person name="Park S."/>
        </authorList>
    </citation>
    <scope>NUCLEOTIDE SEQUENCE [LARGE SCALE GENOMIC DNA]</scope>
    <source>
        <strain evidence="7">hw1</strain>
    </source>
</reference>
<dbReference type="InterPro" id="IPR035986">
    <property type="entry name" value="PKD_dom_sf"/>
</dbReference>
<dbReference type="SUPFAM" id="SSF49299">
    <property type="entry name" value="PKD domain"/>
    <property type="match status" value="1"/>
</dbReference>
<dbReference type="PROSITE" id="PS50093">
    <property type="entry name" value="PKD"/>
    <property type="match status" value="1"/>
</dbReference>
<evidence type="ECO:0000259" key="5">
    <source>
        <dbReference type="PROSITE" id="PS50093"/>
    </source>
</evidence>
<dbReference type="PANTHER" id="PTHR22595">
    <property type="entry name" value="CHITINASE-RELATED"/>
    <property type="match status" value="1"/>
</dbReference>
<dbReference type="InterPro" id="IPR000601">
    <property type="entry name" value="PKD_dom"/>
</dbReference>
<evidence type="ECO:0000256" key="4">
    <source>
        <dbReference type="SAM" id="SignalP"/>
    </source>
</evidence>
<dbReference type="InterPro" id="IPR003610">
    <property type="entry name" value="CBM5/12"/>
</dbReference>
<dbReference type="SMART" id="SM00495">
    <property type="entry name" value="ChtBD3"/>
    <property type="match status" value="1"/>
</dbReference>
<keyword evidence="7" id="KW-1185">Reference proteome</keyword>
<comment type="caution">
    <text evidence="6">The sequence shown here is derived from an EMBL/GenBank/DDBJ whole genome shotgun (WGS) entry which is preliminary data.</text>
</comment>
<evidence type="ECO:0000256" key="3">
    <source>
        <dbReference type="ARBA" id="ARBA00023157"/>
    </source>
</evidence>
<dbReference type="EMBL" id="JAQQXT010000007">
    <property type="protein sequence ID" value="MDC8772493.1"/>
    <property type="molecule type" value="Genomic_DNA"/>
</dbReference>